<evidence type="ECO:0000313" key="3">
    <source>
        <dbReference type="Proteomes" id="UP000319160"/>
    </source>
</evidence>
<gene>
    <name evidence="2" type="ORF">FHL15_002036</name>
</gene>
<evidence type="ECO:0000313" key="2">
    <source>
        <dbReference type="EMBL" id="TRX97242.1"/>
    </source>
</evidence>
<sequence>MAIFVDLDEESEPPQQALHGEWDGERAKLQLQQQLLAVANASTHARDSSAVYGDQEPAADQEMRENPNRNRMTEALGCYPIVSAIVSWLDLNTLDNLSRTCRQIRENLLQYRRPLVTRTLHCYKEQPPLEPEDNEMNWYYMTVNESYRRKGSCARDMVAECRRCARPVCRNCVIRPPGPSTFRDRHRRLCIPCTKAPVAALTRPPLLPNTPIDTDEMQRAICTCQNDRVWLCHPCGRNILGADQDYRSIWRWRNQYGEVLGGVGIGEGNRGVICGREASCLGAREVESETDCDAADAREHHSSPASTPSPSSSFTTSSPLSTDSVGFSASGSGSESGSHRTPSPLSHSIGLVSGSGSGLRPGYARHEIEGIGGIVKTKLVRMMRVGACVPEWEAEKNKGQILEREVSGGRRSWCGWCWRVIPGAKDKPNGSF</sequence>
<dbReference type="Proteomes" id="UP000319160">
    <property type="component" value="Unassembled WGS sequence"/>
</dbReference>
<dbReference type="OrthoDB" id="5288318at2759"/>
<proteinExistence type="predicted"/>
<dbReference type="CDD" id="cd00065">
    <property type="entry name" value="FYVE_like_SF"/>
    <property type="match status" value="1"/>
</dbReference>
<accession>A0A553IAM2</accession>
<evidence type="ECO:0008006" key="4">
    <source>
        <dbReference type="Google" id="ProtNLM"/>
    </source>
</evidence>
<feature type="compositionally biased region" description="Low complexity" evidence="1">
    <location>
        <begin position="303"/>
        <end position="336"/>
    </location>
</feature>
<feature type="region of interest" description="Disordered" evidence="1">
    <location>
        <begin position="46"/>
        <end position="67"/>
    </location>
</feature>
<reference evidence="3" key="1">
    <citation type="submission" date="2019-06" db="EMBL/GenBank/DDBJ databases">
        <title>Draft genome sequence of the griseofulvin-producing fungus Xylaria cubensis strain G536.</title>
        <authorList>
            <person name="Mead M.E."/>
            <person name="Raja H.A."/>
            <person name="Steenwyk J.L."/>
            <person name="Knowles S.L."/>
            <person name="Oberlies N.H."/>
            <person name="Rokas A."/>
        </authorList>
    </citation>
    <scope>NUCLEOTIDE SEQUENCE [LARGE SCALE GENOMIC DNA]</scope>
    <source>
        <strain evidence="3">G536</strain>
    </source>
</reference>
<feature type="region of interest" description="Disordered" evidence="1">
    <location>
        <begin position="291"/>
        <end position="351"/>
    </location>
</feature>
<protein>
    <recommendedName>
        <fullName evidence="4">F-box domain-containing protein</fullName>
    </recommendedName>
</protein>
<dbReference type="AlphaFoldDB" id="A0A553IAM2"/>
<keyword evidence="3" id="KW-1185">Reference proteome</keyword>
<comment type="caution">
    <text evidence="2">The sequence shown here is derived from an EMBL/GenBank/DDBJ whole genome shotgun (WGS) entry which is preliminary data.</text>
</comment>
<dbReference type="STRING" id="2512241.A0A553IAM2"/>
<dbReference type="EMBL" id="VFLP01000007">
    <property type="protein sequence ID" value="TRX97242.1"/>
    <property type="molecule type" value="Genomic_DNA"/>
</dbReference>
<organism evidence="2 3">
    <name type="scientific">Xylaria flabelliformis</name>
    <dbReference type="NCBI Taxonomy" id="2512241"/>
    <lineage>
        <taxon>Eukaryota</taxon>
        <taxon>Fungi</taxon>
        <taxon>Dikarya</taxon>
        <taxon>Ascomycota</taxon>
        <taxon>Pezizomycotina</taxon>
        <taxon>Sordariomycetes</taxon>
        <taxon>Xylariomycetidae</taxon>
        <taxon>Xylariales</taxon>
        <taxon>Xylariaceae</taxon>
        <taxon>Xylaria</taxon>
    </lineage>
</organism>
<evidence type="ECO:0000256" key="1">
    <source>
        <dbReference type="SAM" id="MobiDB-lite"/>
    </source>
</evidence>
<name>A0A553IAM2_9PEZI</name>